<keyword evidence="1" id="KW-0732">Signal</keyword>
<sequence length="1536" mass="167712">MPRLISVAEICDFKGSSLKKACAYLILLFLFTGNVFGQDPGNIVPSYDWLKKVDVINQTLTSLDTDEIPISIDVAPDNFLYVLTFGNGIQKRNSEGAIVKSNFITGLRSPLDFVIDSNGFFYVADYSEDGSCSENGKIRIFNPDGTFKKIIYTEFYRPLGIDVDSEGNLYVAEYNPPGNGCEGDELSRVSIYNQSGARIAQNKNVERPYRIAVSAEKDVYLSQEGGDDPAVLTLNSSLNITGRLPNIQSPGSINIDSFGFIHVIEYAGRIDFSRFINFENLSFGEIQDIAEEIDDGIDDNSYFIRIYDPFENYEKPITENIQFPVDIAFNSCDRMYVDNAYADGRSTFFGYIPEEFEFDIEIYERTPQFDSENPIAKCKFPVPAPAITLENGVATVPDNYIDNGSTDNCGIESYELSQSTFTAPGSYLVTMTVKDFAGNTDSCEAWITVLGEAESSLTCVESYTLELDELGNGFIASEELVQDIQGDVDFLIDGRNEFNCDDLGERTIRLRYQDQSNLDDFCDIPLSIVDNYNPEVTNCPSDISETISFGSSGKIITYNIPTFKDNCGIEEVVQTEGFASGEEFPFGTTTVSYKALDSSNNSVTCSFTVTITEEPEDTPPDFDNCPTNITSNNDAGECGAVVTFNTPTVTDDGGAITPVRTDNTGLNSGDLFPVGETTISFQADDGVNDPVTCSFTVRVIDAEVPEITCPDNKEENFDPNTGYEVPDFTTEVIVSDNCTSRDDLIITQSPQEGDIISESQVVTITVEDSAGLKDSCTFQLTLVEEQQYVFECIGELTVRLGEDAQNSNVTEIETSEFITSDISNLDLELSVQQFTCEDIGTNPLVIRATNKETGESYSCTVNVTVEDVGEPLIICPAGVQIREIPSGGVFILPEVVGPNGIVDNCVPYEDLVIVQDPPVGTEFTEAGDYLITLNATDIYGNEATCEVTYRLVDNSDNEPPVISCPENISVANDNGVCGALVEFEDPTASDDSGNVTVERTDNTGLSSGRVFTVGTTTISYRAIDEAGNEDTCSFDIIVSDEQAPVIECKSSYTLMFESGTTGILEAEDLLLSFRDNCDGEDISLELDKAKFIDADDGETIDVTVTAKDSKDNEISCVVPVEIMVIAENELVLNCIDDFIINADENCNYRVPDFSEILDYNPVNAEISQSIEAGTVIQSETDIRVTATLNAESISCDISLIFDDDIAPAITCPDDQVVQAEPGSQIPVPDFTDLVEAEDNCGIVQISQSPTSDSVISEDTMITITAFDAAGNSSECSFNLRFVSGEELSISCPPNKTEEYNEDCSFLLPDYTGEAEVINGDGLEVIQDPAPGTEITSSEFEVRLSVSDGNTLESCSFNVNLEDNTAPVLLLNDISVNLDADATAIISFEDVDNGSYDACDPDVTYTLSKIVFSCKEIGENRVQVTAEDTNGNIASGTVNVTVTDSNDVCEDPPLDGTEYVYIYPNPNVGSFKISTPADVSIERIEVFDHRGRFIAAKDYDSGELEYAMDVGPLQEAVYVLKIITNEKTLTRRMIFKY</sequence>
<protein>
    <submittedName>
        <fullName evidence="4">HYR domain-containing protein</fullName>
    </submittedName>
</protein>
<keyword evidence="5" id="KW-1185">Reference proteome</keyword>
<dbReference type="PROSITE" id="PS50825">
    <property type="entry name" value="HYR"/>
    <property type="match status" value="4"/>
</dbReference>
<dbReference type="Proteomes" id="UP001257234">
    <property type="component" value="Unassembled WGS sequence"/>
</dbReference>
<dbReference type="RefSeq" id="WP_309560680.1">
    <property type="nucleotide sequence ID" value="NZ_JAVJIU010000002.1"/>
</dbReference>
<gene>
    <name evidence="4" type="ORF">RE431_04015</name>
</gene>
<organism evidence="4 5">
    <name type="scientific">Christiangramia sediminicola</name>
    <dbReference type="NCBI Taxonomy" id="3073267"/>
    <lineage>
        <taxon>Bacteria</taxon>
        <taxon>Pseudomonadati</taxon>
        <taxon>Bacteroidota</taxon>
        <taxon>Flavobacteriia</taxon>
        <taxon>Flavobacteriales</taxon>
        <taxon>Flavobacteriaceae</taxon>
        <taxon>Christiangramia</taxon>
    </lineage>
</organism>
<proteinExistence type="predicted"/>
<evidence type="ECO:0000259" key="3">
    <source>
        <dbReference type="PROSITE" id="PS50825"/>
    </source>
</evidence>
<feature type="domain" description="HYR" evidence="3">
    <location>
        <begin position="955"/>
        <end position="1040"/>
    </location>
</feature>
<accession>A0ABU1EN26</accession>
<reference evidence="5" key="1">
    <citation type="submission" date="2023-07" db="EMBL/GenBank/DDBJ databases">
        <title>Christiangramia sp. SM2212., a novel bacterium of the family Flavobacteriaceae isolated from the sea sediment.</title>
        <authorList>
            <person name="Wang J."/>
            <person name="Zhang X."/>
        </authorList>
    </citation>
    <scope>NUCLEOTIDE SEQUENCE [LARGE SCALE GENOMIC DNA]</scope>
    <source>
        <strain evidence="5">SM2212</strain>
    </source>
</reference>
<dbReference type="SUPFAM" id="SSF49299">
    <property type="entry name" value="PKD domain"/>
    <property type="match status" value="1"/>
</dbReference>
<keyword evidence="2" id="KW-0677">Repeat</keyword>
<dbReference type="InterPro" id="IPR026444">
    <property type="entry name" value="Secre_tail"/>
</dbReference>
<dbReference type="PANTHER" id="PTHR24273">
    <property type="entry name" value="FI04643P-RELATED"/>
    <property type="match status" value="1"/>
</dbReference>
<dbReference type="InterPro" id="IPR011042">
    <property type="entry name" value="6-blade_b-propeller_TolB-like"/>
</dbReference>
<dbReference type="SUPFAM" id="SSF101898">
    <property type="entry name" value="NHL repeat"/>
    <property type="match status" value="1"/>
</dbReference>
<dbReference type="NCBIfam" id="TIGR04183">
    <property type="entry name" value="Por_Secre_tail"/>
    <property type="match status" value="1"/>
</dbReference>
<feature type="domain" description="HYR" evidence="3">
    <location>
        <begin position="615"/>
        <end position="701"/>
    </location>
</feature>
<dbReference type="Gene3D" id="2.120.10.30">
    <property type="entry name" value="TolB, C-terminal domain"/>
    <property type="match status" value="1"/>
</dbReference>
<dbReference type="PANTHER" id="PTHR24273:SF32">
    <property type="entry name" value="HYALIN"/>
    <property type="match status" value="1"/>
</dbReference>
<evidence type="ECO:0000313" key="4">
    <source>
        <dbReference type="EMBL" id="MDR5589790.1"/>
    </source>
</evidence>
<feature type="domain" description="HYR" evidence="3">
    <location>
        <begin position="1202"/>
        <end position="1283"/>
    </location>
</feature>
<dbReference type="Pfam" id="PF02494">
    <property type="entry name" value="HYR"/>
    <property type="match status" value="5"/>
</dbReference>
<feature type="domain" description="HYR" evidence="3">
    <location>
        <begin position="529"/>
        <end position="613"/>
    </location>
</feature>
<evidence type="ECO:0000256" key="2">
    <source>
        <dbReference type="ARBA" id="ARBA00022737"/>
    </source>
</evidence>
<dbReference type="InterPro" id="IPR003410">
    <property type="entry name" value="HYR_dom"/>
</dbReference>
<comment type="caution">
    <text evidence="4">The sequence shown here is derived from an EMBL/GenBank/DDBJ whole genome shotgun (WGS) entry which is preliminary data.</text>
</comment>
<dbReference type="InterPro" id="IPR035986">
    <property type="entry name" value="PKD_dom_sf"/>
</dbReference>
<name>A0ABU1EN26_9FLAO</name>
<evidence type="ECO:0000313" key="5">
    <source>
        <dbReference type="Proteomes" id="UP001257234"/>
    </source>
</evidence>
<dbReference type="EMBL" id="JAVJIU010000002">
    <property type="protein sequence ID" value="MDR5589790.1"/>
    <property type="molecule type" value="Genomic_DNA"/>
</dbReference>
<evidence type="ECO:0000256" key="1">
    <source>
        <dbReference type="ARBA" id="ARBA00022729"/>
    </source>
</evidence>
<dbReference type="Pfam" id="PF18962">
    <property type="entry name" value="Por_Secre_tail"/>
    <property type="match status" value="1"/>
</dbReference>